<dbReference type="PANTHER" id="PTHR46586:SF3">
    <property type="entry name" value="ANKYRIN REPEAT-CONTAINING PROTEIN"/>
    <property type="match status" value="1"/>
</dbReference>
<dbReference type="SUPFAM" id="SSF48403">
    <property type="entry name" value="Ankyrin repeat"/>
    <property type="match status" value="1"/>
</dbReference>
<keyword evidence="3" id="KW-1185">Reference proteome</keyword>
<reference evidence="2 3" key="1">
    <citation type="journal article" date="2010" name="Science">
        <title>Genomic analysis of organismal complexity in the multicellular green alga Volvox carteri.</title>
        <authorList>
            <person name="Prochnik S.E."/>
            <person name="Umen J."/>
            <person name="Nedelcu A.M."/>
            <person name="Hallmann A."/>
            <person name="Miller S.M."/>
            <person name="Nishii I."/>
            <person name="Ferris P."/>
            <person name="Kuo A."/>
            <person name="Mitros T."/>
            <person name="Fritz-Laylin L.K."/>
            <person name="Hellsten U."/>
            <person name="Chapman J."/>
            <person name="Simakov O."/>
            <person name="Rensing S.A."/>
            <person name="Terry A."/>
            <person name="Pangilinan J."/>
            <person name="Kapitonov V."/>
            <person name="Jurka J."/>
            <person name="Salamov A."/>
            <person name="Shapiro H."/>
            <person name="Schmutz J."/>
            <person name="Grimwood J."/>
            <person name="Lindquist E."/>
            <person name="Lucas S."/>
            <person name="Grigoriev I.V."/>
            <person name="Schmitt R."/>
            <person name="Kirk D."/>
            <person name="Rokhsar D.S."/>
        </authorList>
    </citation>
    <scope>NUCLEOTIDE SEQUENCE [LARGE SCALE GENOMIC DNA]</scope>
    <source>
        <strain evidence="3">f. Nagariensis / Eve</strain>
    </source>
</reference>
<evidence type="ECO:0000313" key="3">
    <source>
        <dbReference type="Proteomes" id="UP000001058"/>
    </source>
</evidence>
<protein>
    <recommendedName>
        <fullName evidence="4">Ankyrin repeat domain-containing protein</fullName>
    </recommendedName>
</protein>
<dbReference type="SUPFAM" id="SSF140860">
    <property type="entry name" value="Pseudo ankyrin repeat-like"/>
    <property type="match status" value="1"/>
</dbReference>
<evidence type="ECO:0000256" key="1">
    <source>
        <dbReference type="SAM" id="MobiDB-lite"/>
    </source>
</evidence>
<dbReference type="PANTHER" id="PTHR46586">
    <property type="entry name" value="ANKYRIN REPEAT-CONTAINING PROTEIN"/>
    <property type="match status" value="1"/>
</dbReference>
<evidence type="ECO:0000313" key="2">
    <source>
        <dbReference type="EMBL" id="EFJ42517.1"/>
    </source>
</evidence>
<dbReference type="Gene3D" id="1.25.40.20">
    <property type="entry name" value="Ankyrin repeat-containing domain"/>
    <property type="match status" value="1"/>
</dbReference>
<dbReference type="KEGG" id="vcn:VOLCADRAFT_97388"/>
<sequence length="639" mass="67498">MAAASDSAGAGNAGADATDLRCNGDVRQLTWLQRMTLLLRTASSGSIPNMQVLLSQKARFPAHSATLTFAADASHLEMCMWLRQQGLPWPHNIACAAAQRGDLRLVQWVVGSGGSWGLGTLCGAAEAGHLDLYRWLLEKLRKRRGPKPKIIMGVLEAVAEGCDLATLQVMWLEAQGHNRSNKAAERVVERYPMTVKAVQAAARVGNLTALRYLLGPGGGVRLDVHVREGELVDLACAAALGGSLVALELLQSHGVPVTKTRVLKMAVLGVKLPVIKWLVDKIKALGAPAAAAAAAHDGGPAAAAAAAAAGPAPDLPTQTGDVPVTTADAVRQQRPQLCPALAAAFVSGGVVFPELAKELAVLAVMGCCPLNLPRLPPLAGNPLQQPQRPRQLPPAVNDPWVPRLELLTWLYEQGLLELHAGVFKLAAQYGDLRVMTWLYERSCPWDARTFAAAAYAGGEVQLEWLARHGCPMGEDGEPYIRAAAMTDLATLRHLRRLGCPWSPCGRTFTQAALASGPGNAHMCVASLQVLLAVGCPVDWAALRAAVQDKAGVSKQRRRVLQELLAQEQRRRWRGGLWPWRQRRQGGEGGQNGGSGADEGGNVDGGADGAAEWGGRGGCGEDVVVGAAVMAGLRAAAAQF</sequence>
<dbReference type="EMBL" id="GL378381">
    <property type="protein sequence ID" value="EFJ42517.1"/>
    <property type="molecule type" value="Genomic_DNA"/>
</dbReference>
<evidence type="ECO:0008006" key="4">
    <source>
        <dbReference type="Google" id="ProtNLM"/>
    </source>
</evidence>
<dbReference type="GeneID" id="9619460"/>
<dbReference type="InParanoid" id="D8UCM3"/>
<name>D8UCM3_VOLCA</name>
<dbReference type="RefSeq" id="XP_002956373.1">
    <property type="nucleotide sequence ID" value="XM_002956327.1"/>
</dbReference>
<dbReference type="OrthoDB" id="549039at2759"/>
<dbReference type="Proteomes" id="UP000001058">
    <property type="component" value="Unassembled WGS sequence"/>
</dbReference>
<gene>
    <name evidence="2" type="ORF">VOLCADRAFT_97388</name>
</gene>
<dbReference type="InterPro" id="IPR036770">
    <property type="entry name" value="Ankyrin_rpt-contain_sf"/>
</dbReference>
<feature type="region of interest" description="Disordered" evidence="1">
    <location>
        <begin position="575"/>
        <end position="608"/>
    </location>
</feature>
<dbReference type="AlphaFoldDB" id="D8UCM3"/>
<feature type="compositionally biased region" description="Gly residues" evidence="1">
    <location>
        <begin position="586"/>
        <end position="608"/>
    </location>
</feature>
<accession>D8UCM3</accession>
<proteinExistence type="predicted"/>
<organism evidence="3">
    <name type="scientific">Volvox carteri f. nagariensis</name>
    <dbReference type="NCBI Taxonomy" id="3068"/>
    <lineage>
        <taxon>Eukaryota</taxon>
        <taxon>Viridiplantae</taxon>
        <taxon>Chlorophyta</taxon>
        <taxon>core chlorophytes</taxon>
        <taxon>Chlorophyceae</taxon>
        <taxon>CS clade</taxon>
        <taxon>Chlamydomonadales</taxon>
        <taxon>Volvocaceae</taxon>
        <taxon>Volvox</taxon>
    </lineage>
</organism>
<dbReference type="InterPro" id="IPR052050">
    <property type="entry name" value="SecEffector_AnkRepeat"/>
</dbReference>